<evidence type="ECO:0000256" key="4">
    <source>
        <dbReference type="ARBA" id="ARBA00022449"/>
    </source>
</evidence>
<feature type="transmembrane region" description="Helical" evidence="13">
    <location>
        <begin position="362"/>
        <end position="381"/>
    </location>
</feature>
<feature type="transmembrane region" description="Helical" evidence="13">
    <location>
        <begin position="150"/>
        <end position="172"/>
    </location>
</feature>
<dbReference type="GO" id="GO:0006813">
    <property type="term" value="P:potassium ion transport"/>
    <property type="evidence" value="ECO:0007669"/>
    <property type="project" value="UniProtKB-KW"/>
</dbReference>
<feature type="transmembrane region" description="Helical" evidence="13">
    <location>
        <begin position="88"/>
        <end position="111"/>
    </location>
</feature>
<dbReference type="Pfam" id="PF02254">
    <property type="entry name" value="TrkA_N"/>
    <property type="match status" value="1"/>
</dbReference>
<dbReference type="Gene3D" id="1.20.1530.20">
    <property type="match status" value="1"/>
</dbReference>
<evidence type="ECO:0000256" key="7">
    <source>
        <dbReference type="ARBA" id="ARBA00022538"/>
    </source>
</evidence>
<dbReference type="PANTHER" id="PTHR46157">
    <property type="entry name" value="K(+) EFFLUX ANTIPORTER 3, CHLOROPLASTIC"/>
    <property type="match status" value="1"/>
</dbReference>
<feature type="transmembrane region" description="Helical" evidence="13">
    <location>
        <begin position="329"/>
        <end position="350"/>
    </location>
</feature>
<evidence type="ECO:0000256" key="5">
    <source>
        <dbReference type="ARBA" id="ARBA00022475"/>
    </source>
</evidence>
<reference evidence="15" key="1">
    <citation type="submission" date="2019-02" db="EMBL/GenBank/DDBJ databases">
        <authorList>
            <consortium name="Genoscope - CEA"/>
            <person name="William W."/>
        </authorList>
    </citation>
    <scope>NUCLEOTIDE SEQUENCE [LARGE SCALE GENOMIC DNA]</scope>
    <source>
        <strain evidence="15">YSy11</strain>
    </source>
</reference>
<dbReference type="PANTHER" id="PTHR46157:SF4">
    <property type="entry name" value="K(+) EFFLUX ANTIPORTER 3, CHLOROPLASTIC"/>
    <property type="match status" value="1"/>
</dbReference>
<dbReference type="PROSITE" id="PS51201">
    <property type="entry name" value="RCK_N"/>
    <property type="match status" value="1"/>
</dbReference>
<dbReference type="InterPro" id="IPR004771">
    <property type="entry name" value="K/H_exchanger"/>
</dbReference>
<dbReference type="GO" id="GO:0008324">
    <property type="term" value="F:monoatomic cation transmembrane transporter activity"/>
    <property type="evidence" value="ECO:0007669"/>
    <property type="project" value="InterPro"/>
</dbReference>
<dbReference type="AlphaFoldDB" id="A0A653DZF2"/>
<evidence type="ECO:0000256" key="13">
    <source>
        <dbReference type="SAM" id="Phobius"/>
    </source>
</evidence>
<dbReference type="NCBIfam" id="TIGR00932">
    <property type="entry name" value="2a37"/>
    <property type="match status" value="1"/>
</dbReference>
<dbReference type="FunFam" id="3.40.50.720:FF:000036">
    <property type="entry name" value="Glutathione-regulated potassium-efflux system protein KefB"/>
    <property type="match status" value="1"/>
</dbReference>
<feature type="transmembrane region" description="Helical" evidence="13">
    <location>
        <begin position="32"/>
        <end position="51"/>
    </location>
</feature>
<evidence type="ECO:0000256" key="3">
    <source>
        <dbReference type="ARBA" id="ARBA00022448"/>
    </source>
</evidence>
<proteinExistence type="inferred from homology"/>
<dbReference type="GO" id="GO:0015297">
    <property type="term" value="F:antiporter activity"/>
    <property type="evidence" value="ECO:0007669"/>
    <property type="project" value="UniProtKB-KW"/>
</dbReference>
<evidence type="ECO:0000256" key="1">
    <source>
        <dbReference type="ARBA" id="ARBA00004429"/>
    </source>
</evidence>
<gene>
    <name evidence="15" type="primary">kefB</name>
    <name evidence="15" type="ORF">PMYSY11_0302</name>
</gene>
<dbReference type="Pfam" id="PF00999">
    <property type="entry name" value="Na_H_Exchanger"/>
    <property type="match status" value="1"/>
</dbReference>
<evidence type="ECO:0000256" key="12">
    <source>
        <dbReference type="ARBA" id="ARBA00023136"/>
    </source>
</evidence>
<evidence type="ECO:0000256" key="11">
    <source>
        <dbReference type="ARBA" id="ARBA00023065"/>
    </source>
</evidence>
<evidence type="ECO:0000256" key="2">
    <source>
        <dbReference type="ARBA" id="ARBA00005551"/>
    </source>
</evidence>
<keyword evidence="12 13" id="KW-0472">Membrane</keyword>
<dbReference type="GO" id="GO:1902600">
    <property type="term" value="P:proton transmembrane transport"/>
    <property type="evidence" value="ECO:0007669"/>
    <property type="project" value="InterPro"/>
</dbReference>
<protein>
    <submittedName>
        <fullName evidence="15">Glutathione-regulated potassium-efflux system protein KefB</fullName>
    </submittedName>
</protein>
<dbReference type="InterPro" id="IPR003148">
    <property type="entry name" value="RCK_N"/>
</dbReference>
<dbReference type="InterPro" id="IPR036291">
    <property type="entry name" value="NAD(P)-bd_dom_sf"/>
</dbReference>
<dbReference type="SUPFAM" id="SSF51735">
    <property type="entry name" value="NAD(P)-binding Rossmann-fold domains"/>
    <property type="match status" value="1"/>
</dbReference>
<comment type="similarity">
    <text evidence="2">Belongs to the monovalent cation:proton antiporter 2 (CPA2) transporter (TC 2.A.37) family.</text>
</comment>
<keyword evidence="7" id="KW-0633">Potassium transport</keyword>
<dbReference type="GO" id="GO:0005886">
    <property type="term" value="C:plasma membrane"/>
    <property type="evidence" value="ECO:0007669"/>
    <property type="project" value="UniProtKB-SubCell"/>
</dbReference>
<feature type="domain" description="RCK N-terminal" evidence="14">
    <location>
        <begin position="407"/>
        <end position="524"/>
    </location>
</feature>
<feature type="transmembrane region" description="Helical" evidence="13">
    <location>
        <begin position="6"/>
        <end position="25"/>
    </location>
</feature>
<feature type="transmembrane region" description="Helical" evidence="13">
    <location>
        <begin position="57"/>
        <end position="76"/>
    </location>
</feature>
<organism evidence="15">
    <name type="scientific">Pseudomonas marincola</name>
    <dbReference type="NCBI Taxonomy" id="437900"/>
    <lineage>
        <taxon>Bacteria</taxon>
        <taxon>Pseudomonadati</taxon>
        <taxon>Pseudomonadota</taxon>
        <taxon>Gammaproteobacteria</taxon>
        <taxon>Pseudomonadales</taxon>
        <taxon>Pseudomonadaceae</taxon>
        <taxon>Pseudomonas</taxon>
    </lineage>
</organism>
<feature type="transmembrane region" description="Helical" evidence="13">
    <location>
        <begin position="117"/>
        <end position="138"/>
    </location>
</feature>
<keyword evidence="6" id="KW-0997">Cell inner membrane</keyword>
<sequence length="602" mass="64907">MHEGSSVLQIIVVFLVAAVVAVPLAKRLQLGAVLGYLLAGVVIGPSVLGLVSDPQSVGHISELGVVLLLFIIGLELSPRRLWLMRKAVFGVGMAQVLLTGLLIALVAMYAFGQSLNTAVVLGLGLALSSTALGLQMLAERKELNKPHGRLAFAILLFQDIAAIPLIALVPILSGTSDMSMHASDTGQVLKVLGSIGVVVVGGRYLLRPVFRIVAKTNLQEVSTATALLVVIGTAWLMELAGVSMALGAFLAGLLLADSEYRHELESQIEPFKGLLLGLFFISVGMTADLGLLLSNPLMVLGLTALLVLLKLPVLYAVGRLAGDLDRQGALRLGIVLASGGEFAFVVFQIANDNGMFAPNVHSLLILAITLSMAMAPLLMLLTSRLSKPQPVSEPEVPDEYRNMDSDEPRVVIAGMGRMGQIVARILRAQRVPFVALDTEIASIELQRSIGNMPIFYGDPLRPEILRAAQVGKAEFMVVASDDPDTNFKVVELVRTLYPHVKVIARARNRYNVHRLIDLKAQVVRETFFSSLEMSRLTLIGLGLSEEQASSRVRRFQRHDEEVLAAQQKVHGDKAALMQTAREARAELETLFDSDAIEPNGLK</sequence>
<dbReference type="Gene3D" id="3.40.50.720">
    <property type="entry name" value="NAD(P)-binding Rossmann-like Domain"/>
    <property type="match status" value="1"/>
</dbReference>
<keyword evidence="8 13" id="KW-0812">Transmembrane</keyword>
<dbReference type="FunFam" id="1.20.1530.20:FF:000001">
    <property type="entry name" value="Glutathione-regulated potassium-efflux system protein KefB"/>
    <property type="match status" value="1"/>
</dbReference>
<evidence type="ECO:0000256" key="10">
    <source>
        <dbReference type="ARBA" id="ARBA00022989"/>
    </source>
</evidence>
<comment type="subcellular location">
    <subcellularLocation>
        <location evidence="1">Cell inner membrane</location>
        <topology evidence="1">Multi-pass membrane protein</topology>
    </subcellularLocation>
</comment>
<accession>A0A653DZF2</accession>
<feature type="transmembrane region" description="Helical" evidence="13">
    <location>
        <begin position="299"/>
        <end position="317"/>
    </location>
</feature>
<keyword evidence="9" id="KW-0630">Potassium</keyword>
<dbReference type="InterPro" id="IPR006153">
    <property type="entry name" value="Cation/H_exchanger_TM"/>
</dbReference>
<keyword evidence="11" id="KW-0406">Ion transport</keyword>
<dbReference type="RefSeq" id="WP_150547370.1">
    <property type="nucleotide sequence ID" value="NZ_LR215729.2"/>
</dbReference>
<feature type="transmembrane region" description="Helical" evidence="13">
    <location>
        <begin position="187"/>
        <end position="206"/>
    </location>
</feature>
<keyword evidence="5" id="KW-1003">Cell membrane</keyword>
<name>A0A653DZF2_9PSED</name>
<keyword evidence="4" id="KW-0050">Antiport</keyword>
<evidence type="ECO:0000256" key="9">
    <source>
        <dbReference type="ARBA" id="ARBA00022958"/>
    </source>
</evidence>
<dbReference type="InterPro" id="IPR038770">
    <property type="entry name" value="Na+/solute_symporter_sf"/>
</dbReference>
<evidence type="ECO:0000256" key="6">
    <source>
        <dbReference type="ARBA" id="ARBA00022519"/>
    </source>
</evidence>
<dbReference type="EMBL" id="LR215729">
    <property type="protein sequence ID" value="VEV95349.1"/>
    <property type="molecule type" value="Genomic_DNA"/>
</dbReference>
<evidence type="ECO:0000313" key="15">
    <source>
        <dbReference type="EMBL" id="VEV95349.1"/>
    </source>
</evidence>
<evidence type="ECO:0000259" key="14">
    <source>
        <dbReference type="PROSITE" id="PS51201"/>
    </source>
</evidence>
<evidence type="ECO:0000256" key="8">
    <source>
        <dbReference type="ARBA" id="ARBA00022692"/>
    </source>
</evidence>
<keyword evidence="3" id="KW-0813">Transport</keyword>
<keyword evidence="10 13" id="KW-1133">Transmembrane helix</keyword>